<organism evidence="1 2">
    <name type="scientific">Coffea canephora</name>
    <name type="common">Robusta coffee</name>
    <dbReference type="NCBI Taxonomy" id="49390"/>
    <lineage>
        <taxon>Eukaryota</taxon>
        <taxon>Viridiplantae</taxon>
        <taxon>Streptophyta</taxon>
        <taxon>Embryophyta</taxon>
        <taxon>Tracheophyta</taxon>
        <taxon>Spermatophyta</taxon>
        <taxon>Magnoliopsida</taxon>
        <taxon>eudicotyledons</taxon>
        <taxon>Gunneridae</taxon>
        <taxon>Pentapetalae</taxon>
        <taxon>asterids</taxon>
        <taxon>lamiids</taxon>
        <taxon>Gentianales</taxon>
        <taxon>Rubiaceae</taxon>
        <taxon>Ixoroideae</taxon>
        <taxon>Gardenieae complex</taxon>
        <taxon>Bertiereae - Coffeeae clade</taxon>
        <taxon>Coffeeae</taxon>
        <taxon>Coffea</taxon>
    </lineage>
</organism>
<evidence type="ECO:0000313" key="2">
    <source>
        <dbReference type="Proteomes" id="UP000295252"/>
    </source>
</evidence>
<dbReference type="Proteomes" id="UP000295252">
    <property type="component" value="Chromosome III"/>
</dbReference>
<evidence type="ECO:0008006" key="3">
    <source>
        <dbReference type="Google" id="ProtNLM"/>
    </source>
</evidence>
<name>A0A068UYI5_COFCA</name>
<accession>A0A068UYI5</accession>
<dbReference type="EMBL" id="HG739158">
    <property type="protein sequence ID" value="CDP13299.1"/>
    <property type="molecule type" value="Genomic_DNA"/>
</dbReference>
<evidence type="ECO:0000313" key="1">
    <source>
        <dbReference type="EMBL" id="CDP13299.1"/>
    </source>
</evidence>
<dbReference type="PhylomeDB" id="A0A068UYI5"/>
<dbReference type="Gramene" id="CDP13299">
    <property type="protein sequence ID" value="CDP13299"/>
    <property type="gene ID" value="GSCOC_T00038190001"/>
</dbReference>
<dbReference type="InParanoid" id="A0A068UYI5"/>
<gene>
    <name evidence="1" type="ORF">GSCOC_T00038190001</name>
</gene>
<sequence length="89" mass="10198">MGGYSRWIKPEVYPLLAPVAAVVGLCTMQLVRNICTNPEVRVTKENRAAGVLNNFEEGEYYAQHRLRQFLRGRRPEVMPSVNKFFSDPN</sequence>
<protein>
    <recommendedName>
        <fullName evidence="3">NADH-ubiquinone reductase complex 1 MLRQ subunit</fullName>
    </recommendedName>
</protein>
<dbReference type="Pfam" id="PF06522">
    <property type="entry name" value="B12D"/>
    <property type="match status" value="1"/>
</dbReference>
<proteinExistence type="predicted"/>
<dbReference type="AlphaFoldDB" id="A0A068UYI5"/>
<keyword evidence="2" id="KW-1185">Reference proteome</keyword>
<dbReference type="OrthoDB" id="202195at2759"/>
<reference evidence="2" key="1">
    <citation type="journal article" date="2014" name="Science">
        <title>The coffee genome provides insight into the convergent evolution of caffeine biosynthesis.</title>
        <authorList>
            <person name="Denoeud F."/>
            <person name="Carretero-Paulet L."/>
            <person name="Dereeper A."/>
            <person name="Droc G."/>
            <person name="Guyot R."/>
            <person name="Pietrella M."/>
            <person name="Zheng C."/>
            <person name="Alberti A."/>
            <person name="Anthony F."/>
            <person name="Aprea G."/>
            <person name="Aury J.M."/>
            <person name="Bento P."/>
            <person name="Bernard M."/>
            <person name="Bocs S."/>
            <person name="Campa C."/>
            <person name="Cenci A."/>
            <person name="Combes M.C."/>
            <person name="Crouzillat D."/>
            <person name="Da Silva C."/>
            <person name="Daddiego L."/>
            <person name="De Bellis F."/>
            <person name="Dussert S."/>
            <person name="Garsmeur O."/>
            <person name="Gayraud T."/>
            <person name="Guignon V."/>
            <person name="Jahn K."/>
            <person name="Jamilloux V."/>
            <person name="Joet T."/>
            <person name="Labadie K."/>
            <person name="Lan T."/>
            <person name="Leclercq J."/>
            <person name="Lepelley M."/>
            <person name="Leroy T."/>
            <person name="Li L.T."/>
            <person name="Librado P."/>
            <person name="Lopez L."/>
            <person name="Munoz A."/>
            <person name="Noel B."/>
            <person name="Pallavicini A."/>
            <person name="Perrotta G."/>
            <person name="Poncet V."/>
            <person name="Pot D."/>
            <person name="Priyono X."/>
            <person name="Rigoreau M."/>
            <person name="Rouard M."/>
            <person name="Rozas J."/>
            <person name="Tranchant-Dubreuil C."/>
            <person name="VanBuren R."/>
            <person name="Zhang Q."/>
            <person name="Andrade A.C."/>
            <person name="Argout X."/>
            <person name="Bertrand B."/>
            <person name="de Kochko A."/>
            <person name="Graziosi G."/>
            <person name="Henry R.J."/>
            <person name="Jayarama X."/>
            <person name="Ming R."/>
            <person name="Nagai C."/>
            <person name="Rounsley S."/>
            <person name="Sankoff D."/>
            <person name="Giuliano G."/>
            <person name="Albert V.A."/>
            <person name="Wincker P."/>
            <person name="Lashermes P."/>
        </authorList>
    </citation>
    <scope>NUCLEOTIDE SEQUENCE [LARGE SCALE GENOMIC DNA]</scope>
    <source>
        <strain evidence="2">cv. DH200-94</strain>
    </source>
</reference>
<dbReference type="OMA" id="MPRINEY"/>
<dbReference type="PANTHER" id="PTHR33417">
    <property type="entry name" value="G-BOX BINDING PROTEIN"/>
    <property type="match status" value="1"/>
</dbReference>
<dbReference type="InterPro" id="IPR010530">
    <property type="entry name" value="B12D"/>
</dbReference>